<dbReference type="RefSeq" id="WP_061570209.1">
    <property type="nucleotide sequence ID" value="NZ_LQYT01000140.1"/>
</dbReference>
<evidence type="ECO:0000259" key="7">
    <source>
        <dbReference type="Pfam" id="PF01432"/>
    </source>
</evidence>
<dbReference type="InterPro" id="IPR001567">
    <property type="entry name" value="Pept_M3A_M3B_dom"/>
</dbReference>
<keyword evidence="1 6" id="KW-0645">Protease</keyword>
<dbReference type="EC" id="3.4.24.-" evidence="6"/>
<dbReference type="SUPFAM" id="SSF55486">
    <property type="entry name" value="Metalloproteases ('zincins'), catalytic domain"/>
    <property type="match status" value="1"/>
</dbReference>
<evidence type="ECO:0000313" key="9">
    <source>
        <dbReference type="EMBL" id="KYD08373.1"/>
    </source>
</evidence>
<protein>
    <recommendedName>
        <fullName evidence="6">Oligopeptidase F</fullName>
        <ecNumber evidence="6">3.4.24.-</ecNumber>
    </recommendedName>
</protein>
<dbReference type="Proteomes" id="UP000075683">
    <property type="component" value="Unassembled WGS sequence"/>
</dbReference>
<dbReference type="AlphaFoldDB" id="A0A150L7R8"/>
<dbReference type="Gene3D" id="1.20.140.70">
    <property type="entry name" value="Oligopeptidase f, N-terminal domain"/>
    <property type="match status" value="1"/>
</dbReference>
<feature type="domain" description="Oligopeptidase F N-terminal" evidence="8">
    <location>
        <begin position="117"/>
        <end position="186"/>
    </location>
</feature>
<dbReference type="InterPro" id="IPR013647">
    <property type="entry name" value="OligopepF_N_dom"/>
</dbReference>
<evidence type="ECO:0000256" key="5">
    <source>
        <dbReference type="ARBA" id="ARBA00023049"/>
    </source>
</evidence>
<keyword evidence="3 6" id="KW-0378">Hydrolase</keyword>
<dbReference type="EMBL" id="LQYT01000140">
    <property type="protein sequence ID" value="KYD08373.1"/>
    <property type="molecule type" value="Genomic_DNA"/>
</dbReference>
<evidence type="ECO:0000256" key="3">
    <source>
        <dbReference type="ARBA" id="ARBA00022801"/>
    </source>
</evidence>
<dbReference type="Pfam" id="PF01432">
    <property type="entry name" value="Peptidase_M3"/>
    <property type="match status" value="1"/>
</dbReference>
<dbReference type="CDD" id="cd09609">
    <property type="entry name" value="M3B_PepF"/>
    <property type="match status" value="1"/>
</dbReference>
<dbReference type="Gene3D" id="1.10.1370.20">
    <property type="entry name" value="Oligoendopeptidase f, C-terminal domain"/>
    <property type="match status" value="1"/>
</dbReference>
<dbReference type="GO" id="GO:0004222">
    <property type="term" value="F:metalloendopeptidase activity"/>
    <property type="evidence" value="ECO:0007669"/>
    <property type="project" value="UniProtKB-UniRule"/>
</dbReference>
<evidence type="ECO:0000313" key="10">
    <source>
        <dbReference type="Proteomes" id="UP000075683"/>
    </source>
</evidence>
<dbReference type="Pfam" id="PF08439">
    <property type="entry name" value="Peptidase_M3_N"/>
    <property type="match status" value="1"/>
</dbReference>
<comment type="function">
    <text evidence="6">Has oligopeptidase activity and degrades a variety of small bioactive peptides.</text>
</comment>
<dbReference type="PATRIC" id="fig|301148.3.peg.2372"/>
<name>A0A150L7R8_9BACI</name>
<dbReference type="InterPro" id="IPR042088">
    <property type="entry name" value="OligoPept_F_C"/>
</dbReference>
<proteinExistence type="inferred from homology"/>
<dbReference type="PANTHER" id="PTHR11804">
    <property type="entry name" value="PROTEASE M3 THIMET OLIGOPEPTIDASE-RELATED"/>
    <property type="match status" value="1"/>
</dbReference>
<accession>A0A150L7R8</accession>
<keyword evidence="5 6" id="KW-0482">Metalloprotease</keyword>
<evidence type="ECO:0000256" key="4">
    <source>
        <dbReference type="ARBA" id="ARBA00022833"/>
    </source>
</evidence>
<dbReference type="OrthoDB" id="9766487at2"/>
<dbReference type="GO" id="GO:0006508">
    <property type="term" value="P:proteolysis"/>
    <property type="evidence" value="ECO:0007669"/>
    <property type="project" value="UniProtKB-KW"/>
</dbReference>
<comment type="cofactor">
    <cofactor evidence="6">
        <name>Zn(2+)</name>
        <dbReference type="ChEBI" id="CHEBI:29105"/>
    </cofactor>
    <text evidence="6">Binds 1 zinc ion.</text>
</comment>
<dbReference type="Gene3D" id="1.10.287.830">
    <property type="entry name" value="putative peptidase helix hairpin domain like"/>
    <property type="match status" value="1"/>
</dbReference>
<keyword evidence="4 6" id="KW-0862">Zinc</keyword>
<dbReference type="InterPro" id="IPR045090">
    <property type="entry name" value="Pept_M3A_M3B"/>
</dbReference>
<comment type="similarity">
    <text evidence="6">Belongs to the peptidase M3B family.</text>
</comment>
<evidence type="ECO:0000256" key="1">
    <source>
        <dbReference type="ARBA" id="ARBA00022670"/>
    </source>
</evidence>
<dbReference type="STRING" id="301148.B4135_4084"/>
<feature type="domain" description="Peptidase M3A/M3B catalytic" evidence="7">
    <location>
        <begin position="208"/>
        <end position="587"/>
    </location>
</feature>
<evidence type="ECO:0000256" key="6">
    <source>
        <dbReference type="RuleBase" id="RU368091"/>
    </source>
</evidence>
<keyword evidence="2 6" id="KW-0479">Metal-binding</keyword>
<sequence length="601" mass="68448">MERAKRTPLRSEVAVEETWDLTDLFRTEADWREELTAIRREVKTVTRFKGKVCESAKNLLDALLAKDALLERLNRAAIYAFLNQAADGTDPVFQANASLADSLSSDVHAAISFIDSEIMEADAETLNRYMEEEKGLQEFRKVLADLMEKKPHKLHPEAEEALAAFGEIHNAPYAIYQRSKTSDMRFSPFRTKDGTEHPLTFNSFPKYEESADTELRRKAYRAFVEGLNRYKNTYAAAYATEVKKHVIEAALRKYPSATDMLLAGQQVTKEMYHGLLDTILAELSPHMRRYAKLKKRVLGLDKFYYCDLKASLDPEYDPQISYEEAAELILEALRVMGPEYAEIIEQGLYNRWVDRADNIGKRSGAFCSSPYGAHPYILMTWNGSMRNAFTLAHELGHAAHFVLAARNQKFSNTRPSRYFVEAPSTLNERLLSRHILARTKNARMRRWVILQSLSTYYHNFVTHLLEAEFQRRIYDLADKGTPITAKLLCEQFIDLLEKFWGDAVIIDEGAGLTWMQQPHYYMGLYPYTYSAGLTASTAVAQMIEKEGKPAVERWLAALKAGGTLKPLELMQLAGVDMSTAKPIRQAVAYVGAMIDELEKSF</sequence>
<dbReference type="PANTHER" id="PTHR11804:SF45">
    <property type="entry name" value="SIMILAR TO OLIGOENDOPEPTIDASE"/>
    <property type="match status" value="1"/>
</dbReference>
<dbReference type="InterPro" id="IPR004438">
    <property type="entry name" value="Peptidase_M3B"/>
</dbReference>
<evidence type="ECO:0000259" key="8">
    <source>
        <dbReference type="Pfam" id="PF08439"/>
    </source>
</evidence>
<evidence type="ECO:0000256" key="2">
    <source>
        <dbReference type="ARBA" id="ARBA00022723"/>
    </source>
</evidence>
<reference evidence="9 10" key="1">
    <citation type="submission" date="2016-01" db="EMBL/GenBank/DDBJ databases">
        <title>Draft Genome Sequences of Seven Thermophilic Sporeformers Isolated from Foods.</title>
        <authorList>
            <person name="Berendsen E.M."/>
            <person name="Wells-Bennik M.H."/>
            <person name="Krawcyk A.O."/>
            <person name="De Jong A."/>
            <person name="Holsappel S."/>
            <person name="Eijlander R.T."/>
            <person name="Kuipers O.P."/>
        </authorList>
    </citation>
    <scope>NUCLEOTIDE SEQUENCE [LARGE SCALE GENOMIC DNA]</scope>
    <source>
        <strain evidence="9 10">B4135</strain>
    </source>
</reference>
<dbReference type="InterPro" id="IPR034009">
    <property type="entry name" value="M3B_PepF_4"/>
</dbReference>
<dbReference type="NCBIfam" id="TIGR00181">
    <property type="entry name" value="pepF"/>
    <property type="match status" value="1"/>
</dbReference>
<comment type="caution">
    <text evidence="9">The sequence shown here is derived from an EMBL/GenBank/DDBJ whole genome shotgun (WGS) entry which is preliminary data.</text>
</comment>
<dbReference type="GO" id="GO:0046872">
    <property type="term" value="F:metal ion binding"/>
    <property type="evidence" value="ECO:0007669"/>
    <property type="project" value="UniProtKB-UniRule"/>
</dbReference>
<organism evidence="9 10">
    <name type="scientific">Caldibacillus debilis</name>
    <dbReference type="NCBI Taxonomy" id="301148"/>
    <lineage>
        <taxon>Bacteria</taxon>
        <taxon>Bacillati</taxon>
        <taxon>Bacillota</taxon>
        <taxon>Bacilli</taxon>
        <taxon>Bacillales</taxon>
        <taxon>Bacillaceae</taxon>
        <taxon>Caldibacillus</taxon>
    </lineage>
</organism>
<dbReference type="GO" id="GO:0006518">
    <property type="term" value="P:peptide metabolic process"/>
    <property type="evidence" value="ECO:0007669"/>
    <property type="project" value="TreeGrafter"/>
</dbReference>
<gene>
    <name evidence="9" type="ORF">B4135_4084</name>
</gene>